<protein>
    <submittedName>
        <fullName evidence="2">Uncharacterized protein</fullName>
    </submittedName>
</protein>
<accession>A0A964US93</accession>
<evidence type="ECO:0000313" key="3">
    <source>
        <dbReference type="Proteomes" id="UP000598297"/>
    </source>
</evidence>
<dbReference type="RefSeq" id="WP_161700079.1">
    <property type="nucleotide sequence ID" value="NZ_JAAAHS010000168.1"/>
</dbReference>
<keyword evidence="1" id="KW-1133">Transmembrane helix</keyword>
<evidence type="ECO:0000313" key="2">
    <source>
        <dbReference type="EMBL" id="NBE53832.1"/>
    </source>
</evidence>
<sequence length="278" mass="30481">MPQRTQEDVDSDLERKPLGLKHVLQHFAAILAIGGVLVTLILYWVADRFFERFGGLAPEEVGLDVATLATRAVSFFAVLAVLFVVPAIAVWAGTAAFAAWFEPFGGDVGKLVKQHSWVRRLLASAMAGLIWVLMSYAENPGADMGLPPWFLWLLGSGLIYLTVTFLHRVPGLGRLLAGAFLILTVTTGMAYSLGQVMARSADDLAAGSRTTTMPYLLGIRVRPVEAQFLNSSGKSIEETQELLYLGQSSGIYILWDPERKELVQRAVTQVQITTPLYR</sequence>
<dbReference type="EMBL" id="JAAAHS010000168">
    <property type="protein sequence ID" value="NBE53832.1"/>
    <property type="molecule type" value="Genomic_DNA"/>
</dbReference>
<dbReference type="Proteomes" id="UP000598297">
    <property type="component" value="Unassembled WGS sequence"/>
</dbReference>
<proteinExistence type="predicted"/>
<keyword evidence="1" id="KW-0812">Transmembrane</keyword>
<feature type="transmembrane region" description="Helical" evidence="1">
    <location>
        <begin position="149"/>
        <end position="166"/>
    </location>
</feature>
<evidence type="ECO:0000256" key="1">
    <source>
        <dbReference type="SAM" id="Phobius"/>
    </source>
</evidence>
<feature type="transmembrane region" description="Helical" evidence="1">
    <location>
        <begin position="121"/>
        <end position="137"/>
    </location>
</feature>
<organism evidence="2 3">
    <name type="scientific">Streptomyces boluensis</name>
    <dbReference type="NCBI Taxonomy" id="1775135"/>
    <lineage>
        <taxon>Bacteria</taxon>
        <taxon>Bacillati</taxon>
        <taxon>Actinomycetota</taxon>
        <taxon>Actinomycetes</taxon>
        <taxon>Kitasatosporales</taxon>
        <taxon>Streptomycetaceae</taxon>
        <taxon>Streptomyces</taxon>
    </lineage>
</organism>
<keyword evidence="1" id="KW-0472">Membrane</keyword>
<feature type="transmembrane region" description="Helical" evidence="1">
    <location>
        <begin position="23"/>
        <end position="46"/>
    </location>
</feature>
<keyword evidence="3" id="KW-1185">Reference proteome</keyword>
<feature type="transmembrane region" description="Helical" evidence="1">
    <location>
        <begin position="175"/>
        <end position="194"/>
    </location>
</feature>
<comment type="caution">
    <text evidence="2">The sequence shown here is derived from an EMBL/GenBank/DDBJ whole genome shotgun (WGS) entry which is preliminary data.</text>
</comment>
<name>A0A964US93_9ACTN</name>
<dbReference type="AlphaFoldDB" id="A0A964US93"/>
<gene>
    <name evidence="2" type="ORF">GUY60_20885</name>
</gene>
<reference evidence="2" key="1">
    <citation type="submission" date="2020-01" db="EMBL/GenBank/DDBJ databases">
        <title>Whole-genome analyses of novel actinobacteria.</title>
        <authorList>
            <person name="Sahin N."/>
        </authorList>
    </citation>
    <scope>NUCLEOTIDE SEQUENCE</scope>
    <source>
        <strain evidence="2">YC537</strain>
    </source>
</reference>
<feature type="transmembrane region" description="Helical" evidence="1">
    <location>
        <begin position="75"/>
        <end position="101"/>
    </location>
</feature>